<accession>A0A261FM07</accession>
<dbReference type="AlphaFoldDB" id="A0A261FM07"/>
<sequence>MVRRVLSIMRMSHHNAVNSNWSHNVCGIKAWRAKAYTRYVEPSTTRMTLRYAINSLTAAMTVCSPAFASPNSICELSLKYSSFSMPA</sequence>
<name>A0A261FM07_9BIFI</name>
<proteinExistence type="predicted"/>
<gene>
    <name evidence="1" type="ORF">BLEM_1873</name>
</gene>
<keyword evidence="2" id="KW-1185">Reference proteome</keyword>
<reference evidence="1 2" key="1">
    <citation type="journal article" date="2017" name="BMC Genomics">
        <title>Comparative genomic and phylogenomic analyses of the Bifidobacteriaceae family.</title>
        <authorList>
            <person name="Lugli G.A."/>
            <person name="Milani C."/>
            <person name="Turroni F."/>
            <person name="Duranti S."/>
            <person name="Mancabelli L."/>
            <person name="Mangifesta M."/>
            <person name="Ferrario C."/>
            <person name="Modesto M."/>
            <person name="Mattarelli P."/>
            <person name="Jiri K."/>
            <person name="van Sinderen D."/>
            <person name="Ventura M."/>
        </authorList>
    </citation>
    <scope>NUCLEOTIDE SEQUENCE [LARGE SCALE GENOMIC DNA]</scope>
    <source>
        <strain evidence="1 2">DSM 28807</strain>
    </source>
</reference>
<evidence type="ECO:0000313" key="1">
    <source>
        <dbReference type="EMBL" id="OZG60184.1"/>
    </source>
</evidence>
<dbReference type="Proteomes" id="UP000216352">
    <property type="component" value="Unassembled WGS sequence"/>
</dbReference>
<dbReference type="EMBL" id="MWWX01000017">
    <property type="protein sequence ID" value="OZG60184.1"/>
    <property type="molecule type" value="Genomic_DNA"/>
</dbReference>
<evidence type="ECO:0000313" key="2">
    <source>
        <dbReference type="Proteomes" id="UP000216352"/>
    </source>
</evidence>
<comment type="caution">
    <text evidence="1">The sequence shown here is derived from an EMBL/GenBank/DDBJ whole genome shotgun (WGS) entry which is preliminary data.</text>
</comment>
<protein>
    <submittedName>
        <fullName evidence="1">Uncharacterized protein</fullName>
    </submittedName>
</protein>
<organism evidence="1 2">
    <name type="scientific">Bifidobacterium lemurum</name>
    <dbReference type="NCBI Taxonomy" id="1603886"/>
    <lineage>
        <taxon>Bacteria</taxon>
        <taxon>Bacillati</taxon>
        <taxon>Actinomycetota</taxon>
        <taxon>Actinomycetes</taxon>
        <taxon>Bifidobacteriales</taxon>
        <taxon>Bifidobacteriaceae</taxon>
        <taxon>Bifidobacterium</taxon>
    </lineage>
</organism>